<proteinExistence type="predicted"/>
<dbReference type="AlphaFoldDB" id="A0A0M3JJI1"/>
<reference evidence="1" key="1">
    <citation type="submission" date="2017-02" db="UniProtKB">
        <authorList>
            <consortium name="WormBaseParasite"/>
        </authorList>
    </citation>
    <scope>IDENTIFICATION</scope>
</reference>
<evidence type="ECO:0000313" key="1">
    <source>
        <dbReference type="WBParaSite" id="ASIM_0000780201-mRNA-1"/>
    </source>
</evidence>
<sequence length="77" mass="8253">LACTETKISIVDALRNETEIDQLTSASTSMPEANEEVSTIALESTHPMLIKPSSTPSTISHMPMFAAPQGADSFFLI</sequence>
<dbReference type="WBParaSite" id="ASIM_0000780201-mRNA-1">
    <property type="protein sequence ID" value="ASIM_0000780201-mRNA-1"/>
    <property type="gene ID" value="ASIM_0000780201"/>
</dbReference>
<name>A0A0M3JJI1_ANISI</name>
<protein>
    <submittedName>
        <fullName evidence="1">Uncharacterized protein</fullName>
    </submittedName>
</protein>
<accession>A0A0M3JJI1</accession>
<organism evidence="1">
    <name type="scientific">Anisakis simplex</name>
    <name type="common">Herring worm</name>
    <dbReference type="NCBI Taxonomy" id="6269"/>
    <lineage>
        <taxon>Eukaryota</taxon>
        <taxon>Metazoa</taxon>
        <taxon>Ecdysozoa</taxon>
        <taxon>Nematoda</taxon>
        <taxon>Chromadorea</taxon>
        <taxon>Rhabditida</taxon>
        <taxon>Spirurina</taxon>
        <taxon>Ascaridomorpha</taxon>
        <taxon>Ascaridoidea</taxon>
        <taxon>Anisakidae</taxon>
        <taxon>Anisakis</taxon>
        <taxon>Anisakis simplex complex</taxon>
    </lineage>
</organism>